<organism evidence="3 4">
    <name type="scientific">Entomortierella parvispora</name>
    <dbReference type="NCBI Taxonomy" id="205924"/>
    <lineage>
        <taxon>Eukaryota</taxon>
        <taxon>Fungi</taxon>
        <taxon>Fungi incertae sedis</taxon>
        <taxon>Mucoromycota</taxon>
        <taxon>Mortierellomycotina</taxon>
        <taxon>Mortierellomycetes</taxon>
        <taxon>Mortierellales</taxon>
        <taxon>Mortierellaceae</taxon>
        <taxon>Entomortierella</taxon>
    </lineage>
</organism>
<evidence type="ECO:0000313" key="3">
    <source>
        <dbReference type="EMBL" id="GJJ78742.1"/>
    </source>
</evidence>
<evidence type="ECO:0000313" key="4">
    <source>
        <dbReference type="Proteomes" id="UP000827284"/>
    </source>
</evidence>
<dbReference type="AlphaFoldDB" id="A0A9P3M203"/>
<evidence type="ECO:0008006" key="5">
    <source>
        <dbReference type="Google" id="ProtNLM"/>
    </source>
</evidence>
<feature type="signal peptide" evidence="2">
    <location>
        <begin position="1"/>
        <end position="20"/>
    </location>
</feature>
<feature type="chain" id="PRO_5040360135" description="Secreted protein" evidence="2">
    <location>
        <begin position="21"/>
        <end position="114"/>
    </location>
</feature>
<keyword evidence="2" id="KW-0732">Signal</keyword>
<keyword evidence="4" id="KW-1185">Reference proteome</keyword>
<proteinExistence type="predicted"/>
<gene>
    <name evidence="3" type="ORF">EMPS_11101</name>
</gene>
<feature type="region of interest" description="Disordered" evidence="1">
    <location>
        <begin position="93"/>
        <end position="114"/>
    </location>
</feature>
<evidence type="ECO:0000256" key="1">
    <source>
        <dbReference type="SAM" id="MobiDB-lite"/>
    </source>
</evidence>
<evidence type="ECO:0000256" key="2">
    <source>
        <dbReference type="SAM" id="SignalP"/>
    </source>
</evidence>
<accession>A0A9P3M203</accession>
<dbReference type="Proteomes" id="UP000827284">
    <property type="component" value="Unassembled WGS sequence"/>
</dbReference>
<comment type="caution">
    <text evidence="3">The sequence shown here is derived from an EMBL/GenBank/DDBJ whole genome shotgun (WGS) entry which is preliminary data.</text>
</comment>
<sequence length="114" mass="12081">MLKTTLLCSTLMFFMSTVSAAIKCSTSEYYMGQDPLTLRAHGCMEAGAYFCFVYNHCDSDAWMASPQLGDTLGKCLDGSAAFDLGCWTFTPNPPSSGGGGSGGHAIDQVQPDSQ</sequence>
<reference evidence="3" key="2">
    <citation type="journal article" date="2022" name="Microbiol. Resour. Announc.">
        <title>Whole-Genome Sequence of Entomortierella parvispora E1425, a Mucoromycotan Fungus Associated with Burkholderiaceae-Related Endosymbiotic Bacteria.</title>
        <authorList>
            <person name="Herlambang A."/>
            <person name="Guo Y."/>
            <person name="Takashima Y."/>
            <person name="Narisawa K."/>
            <person name="Ohta H."/>
            <person name="Nishizawa T."/>
        </authorList>
    </citation>
    <scope>NUCLEOTIDE SEQUENCE</scope>
    <source>
        <strain evidence="3">E1425</strain>
    </source>
</reference>
<reference evidence="3" key="1">
    <citation type="submission" date="2021-11" db="EMBL/GenBank/DDBJ databases">
        <authorList>
            <person name="Herlambang A."/>
            <person name="Guo Y."/>
            <person name="Takashima Y."/>
            <person name="Nishizawa T."/>
        </authorList>
    </citation>
    <scope>NUCLEOTIDE SEQUENCE</scope>
    <source>
        <strain evidence="3">E1425</strain>
    </source>
</reference>
<dbReference type="EMBL" id="BQFW01000015">
    <property type="protein sequence ID" value="GJJ78742.1"/>
    <property type="molecule type" value="Genomic_DNA"/>
</dbReference>
<name>A0A9P3M203_9FUNG</name>
<protein>
    <recommendedName>
        <fullName evidence="5">Secreted protein</fullName>
    </recommendedName>
</protein>